<keyword evidence="7" id="KW-0546">Nucleotide metabolism</keyword>
<evidence type="ECO:0000313" key="14">
    <source>
        <dbReference type="Proteomes" id="UP000217785"/>
    </source>
</evidence>
<evidence type="ECO:0000256" key="2">
    <source>
        <dbReference type="ARBA" id="ARBA00001946"/>
    </source>
</evidence>
<evidence type="ECO:0000256" key="4">
    <source>
        <dbReference type="ARBA" id="ARBA00022741"/>
    </source>
</evidence>
<evidence type="ECO:0000256" key="5">
    <source>
        <dbReference type="ARBA" id="ARBA00022801"/>
    </source>
</evidence>
<feature type="domain" description="Non-canonical purine NTP phosphatase/PRRC1" evidence="12">
    <location>
        <begin position="7"/>
        <end position="63"/>
    </location>
</feature>
<evidence type="ECO:0000256" key="8">
    <source>
        <dbReference type="ARBA" id="ARBA00023211"/>
    </source>
</evidence>
<dbReference type="GO" id="GO:0009117">
    <property type="term" value="P:nucleotide metabolic process"/>
    <property type="evidence" value="ECO:0007669"/>
    <property type="project" value="UniProtKB-KW"/>
</dbReference>
<dbReference type="PANTHER" id="PTHR34699">
    <property type="match status" value="1"/>
</dbReference>
<dbReference type="GO" id="GO:0006772">
    <property type="term" value="P:thiamine metabolic process"/>
    <property type="evidence" value="ECO:0007669"/>
    <property type="project" value="TreeGrafter"/>
</dbReference>
<keyword evidence="6" id="KW-0460">Magnesium</keyword>
<dbReference type="SUPFAM" id="SSF52972">
    <property type="entry name" value="ITPase-like"/>
    <property type="match status" value="1"/>
</dbReference>
<evidence type="ECO:0000259" key="12">
    <source>
        <dbReference type="Pfam" id="PF01931"/>
    </source>
</evidence>
<evidence type="ECO:0000256" key="1">
    <source>
        <dbReference type="ARBA" id="ARBA00001936"/>
    </source>
</evidence>
<reference evidence="14" key="1">
    <citation type="submission" date="2017-07" db="EMBL/GenBank/DDBJ databases">
        <title>Draft genome sequence of Effusibacillus lacus strain skLN1.</title>
        <authorList>
            <person name="Watanabe M."/>
            <person name="Kojima H."/>
            <person name="Fukui M."/>
        </authorList>
    </citation>
    <scope>NUCLEOTIDE SEQUENCE [LARGE SCALE GENOMIC DNA]</scope>
    <source>
        <strain evidence="14">skLN1</strain>
    </source>
</reference>
<gene>
    <name evidence="13" type="ORF">EFBL_1847</name>
</gene>
<dbReference type="GO" id="GO:0000166">
    <property type="term" value="F:nucleotide binding"/>
    <property type="evidence" value="ECO:0007669"/>
    <property type="project" value="UniProtKB-KW"/>
</dbReference>
<name>A0A292YMT3_9BACL</name>
<dbReference type="InterPro" id="IPR026533">
    <property type="entry name" value="NTPase/PRRC1"/>
</dbReference>
<organism evidence="13 14">
    <name type="scientific">Effusibacillus lacus</name>
    <dbReference type="NCBI Taxonomy" id="1348429"/>
    <lineage>
        <taxon>Bacteria</taxon>
        <taxon>Bacillati</taxon>
        <taxon>Bacillota</taxon>
        <taxon>Bacilli</taxon>
        <taxon>Bacillales</taxon>
        <taxon>Alicyclobacillaceae</taxon>
        <taxon>Effusibacillus</taxon>
    </lineage>
</organism>
<sequence length="73" mass="7691">MLRVAVGSSNPAKVKAVQAAFEALGHQVHVVGFDVESGVSAQPFSDEETVEGALNRAKAAIHMQSDQGPFELK</sequence>
<dbReference type="PANTHER" id="PTHR34699:SF2">
    <property type="entry name" value="NON-CANONICAL PURINE NTP PHOSPHATASE_PRRC1 DOMAIN-CONTAINING PROTEIN"/>
    <property type="match status" value="1"/>
</dbReference>
<dbReference type="Proteomes" id="UP000217785">
    <property type="component" value="Unassembled WGS sequence"/>
</dbReference>
<protein>
    <recommendedName>
        <fullName evidence="9">inosine/xanthosine triphosphatase</fullName>
        <ecNumber evidence="9">3.6.1.73</ecNumber>
    </recommendedName>
</protein>
<dbReference type="AlphaFoldDB" id="A0A292YMT3"/>
<keyword evidence="14" id="KW-1185">Reference proteome</keyword>
<dbReference type="Gene3D" id="3.90.950.10">
    <property type="match status" value="1"/>
</dbReference>
<dbReference type="InterPro" id="IPR029001">
    <property type="entry name" value="ITPase-like_fam"/>
</dbReference>
<dbReference type="EMBL" id="BDUF01000053">
    <property type="protein sequence ID" value="GAX90221.1"/>
    <property type="molecule type" value="Genomic_DNA"/>
</dbReference>
<evidence type="ECO:0000256" key="9">
    <source>
        <dbReference type="ARBA" id="ARBA00038901"/>
    </source>
</evidence>
<keyword evidence="8" id="KW-0464">Manganese</keyword>
<evidence type="ECO:0000256" key="6">
    <source>
        <dbReference type="ARBA" id="ARBA00022842"/>
    </source>
</evidence>
<dbReference type="Pfam" id="PF01931">
    <property type="entry name" value="NTPase_I-T"/>
    <property type="match status" value="1"/>
</dbReference>
<evidence type="ECO:0000256" key="7">
    <source>
        <dbReference type="ARBA" id="ARBA00023080"/>
    </source>
</evidence>
<evidence type="ECO:0000256" key="11">
    <source>
        <dbReference type="ARBA" id="ARBA00048781"/>
    </source>
</evidence>
<dbReference type="GO" id="GO:0103023">
    <property type="term" value="F:ITPase activity"/>
    <property type="evidence" value="ECO:0007669"/>
    <property type="project" value="UniProtKB-EC"/>
</dbReference>
<accession>A0A292YMT3</accession>
<keyword evidence="4" id="KW-0547">Nucleotide-binding</keyword>
<evidence type="ECO:0000256" key="10">
    <source>
        <dbReference type="ARBA" id="ARBA00048174"/>
    </source>
</evidence>
<comment type="catalytic activity">
    <reaction evidence="10">
        <text>ITP + H2O = IDP + phosphate + H(+)</text>
        <dbReference type="Rhea" id="RHEA:28330"/>
        <dbReference type="ChEBI" id="CHEBI:15377"/>
        <dbReference type="ChEBI" id="CHEBI:15378"/>
        <dbReference type="ChEBI" id="CHEBI:43474"/>
        <dbReference type="ChEBI" id="CHEBI:58280"/>
        <dbReference type="ChEBI" id="CHEBI:61402"/>
        <dbReference type="EC" id="3.6.1.73"/>
    </reaction>
</comment>
<evidence type="ECO:0000313" key="13">
    <source>
        <dbReference type="EMBL" id="GAX90221.1"/>
    </source>
</evidence>
<keyword evidence="3" id="KW-0479">Metal-binding</keyword>
<proteinExistence type="predicted"/>
<comment type="cofactor">
    <cofactor evidence="2">
        <name>Mg(2+)</name>
        <dbReference type="ChEBI" id="CHEBI:18420"/>
    </cofactor>
</comment>
<comment type="caution">
    <text evidence="13">The sequence shown here is derived from an EMBL/GenBank/DDBJ whole genome shotgun (WGS) entry which is preliminary data.</text>
</comment>
<dbReference type="InterPro" id="IPR050299">
    <property type="entry name" value="YjjX_NTPase"/>
</dbReference>
<comment type="catalytic activity">
    <reaction evidence="11">
        <text>XTP + H2O = XDP + phosphate + H(+)</text>
        <dbReference type="Rhea" id="RHEA:28406"/>
        <dbReference type="ChEBI" id="CHEBI:15377"/>
        <dbReference type="ChEBI" id="CHEBI:15378"/>
        <dbReference type="ChEBI" id="CHEBI:43474"/>
        <dbReference type="ChEBI" id="CHEBI:59884"/>
        <dbReference type="ChEBI" id="CHEBI:61314"/>
        <dbReference type="EC" id="3.6.1.73"/>
    </reaction>
</comment>
<comment type="cofactor">
    <cofactor evidence="1">
        <name>Mn(2+)</name>
        <dbReference type="ChEBI" id="CHEBI:29035"/>
    </cofactor>
</comment>
<dbReference type="GO" id="GO:0046872">
    <property type="term" value="F:metal ion binding"/>
    <property type="evidence" value="ECO:0007669"/>
    <property type="project" value="UniProtKB-KW"/>
</dbReference>
<dbReference type="RefSeq" id="WP_231705745.1">
    <property type="nucleotide sequence ID" value="NZ_BDUF01000053.1"/>
</dbReference>
<evidence type="ECO:0000256" key="3">
    <source>
        <dbReference type="ARBA" id="ARBA00022723"/>
    </source>
</evidence>
<dbReference type="EC" id="3.6.1.73" evidence="9"/>
<keyword evidence="5" id="KW-0378">Hydrolase</keyword>